<proteinExistence type="predicted"/>
<dbReference type="EMBL" id="JAMZIH010000679">
    <property type="protein sequence ID" value="KAJ1679002.1"/>
    <property type="molecule type" value="Genomic_DNA"/>
</dbReference>
<organism evidence="1 2">
    <name type="scientific">Spiromyces aspiralis</name>
    <dbReference type="NCBI Taxonomy" id="68401"/>
    <lineage>
        <taxon>Eukaryota</taxon>
        <taxon>Fungi</taxon>
        <taxon>Fungi incertae sedis</taxon>
        <taxon>Zoopagomycota</taxon>
        <taxon>Kickxellomycotina</taxon>
        <taxon>Kickxellomycetes</taxon>
        <taxon>Kickxellales</taxon>
        <taxon>Kickxellaceae</taxon>
        <taxon>Spiromyces</taxon>
    </lineage>
</organism>
<comment type="caution">
    <text evidence="1">The sequence shown here is derived from an EMBL/GenBank/DDBJ whole genome shotgun (WGS) entry which is preliminary data.</text>
</comment>
<dbReference type="Proteomes" id="UP001145114">
    <property type="component" value="Unassembled WGS sequence"/>
</dbReference>
<name>A0ACC1HUT4_9FUNG</name>
<evidence type="ECO:0000313" key="1">
    <source>
        <dbReference type="EMBL" id="KAJ1679002.1"/>
    </source>
</evidence>
<gene>
    <name evidence="1" type="ORF">EV182_002925</name>
</gene>
<accession>A0ACC1HUT4</accession>
<reference evidence="1" key="1">
    <citation type="submission" date="2022-06" db="EMBL/GenBank/DDBJ databases">
        <title>Phylogenomic reconstructions and comparative analyses of Kickxellomycotina fungi.</title>
        <authorList>
            <person name="Reynolds N.K."/>
            <person name="Stajich J.E."/>
            <person name="Barry K."/>
            <person name="Grigoriev I.V."/>
            <person name="Crous P."/>
            <person name="Smith M.E."/>
        </authorList>
    </citation>
    <scope>NUCLEOTIDE SEQUENCE</scope>
    <source>
        <strain evidence="1">RSA 2271</strain>
    </source>
</reference>
<keyword evidence="2" id="KW-1185">Reference proteome</keyword>
<sequence length="629" mass="68254">MASLSPGLSIGSASARAGIYNETGHLISSVRRPILIHKPFRDHYEQSTEDIWAAIVYCVRGAVAKAKEVIPSFVETQVKGIGFDATCSLAVVDFQTGDPIPVTLGNPGTPMPAEVGASDPIYNIVMWQDHRASEEAALINRNDKAQKGALKYVGGKVSPEMEIPKILWLYKRYKELGLEDKLWRRVAFMDLPDYIVYRATGASYRSTCSLVCKQMFEPSEHCSESATDGKRFKGWTREMFAEIGLECLVESNFAQLGASPDDGRLDPVDAGVPVSNGLCAEVAEQLGLAEGTAVSAAVIDAYSGFLGTIAANVDCGDRNGIGGSSSTTGASDIGVINDRLAIIAGTSACHLQAQRKPVFVPGVWGPYYSAAMSGWHFLEGGQSAVGSLLDYIIESHAAYPLLASKAEERDVSPYHVLNEHLHELAQRHGLDSAHIGNLVADLHCLPDYKGNRAPLADPTLRGMFVGEYMAPRPDDLSCLALRYLACLVGLAFGTRAIIEAIELHSQEKIRTLMLSGGLCKNQLFIKLIADVTGTDVVVPAEIDGAVLLGSAILGAAAFENSKQDPVLYSRESNAEVLWQAMKRMTPPGTVIEPTADPDLVLYYDRKYRVFRRMQQDQKEYQQIMAGHQP</sequence>
<protein>
    <submittedName>
        <fullName evidence="1">Uncharacterized protein</fullName>
    </submittedName>
</protein>
<evidence type="ECO:0000313" key="2">
    <source>
        <dbReference type="Proteomes" id="UP001145114"/>
    </source>
</evidence>